<evidence type="ECO:0000313" key="1">
    <source>
        <dbReference type="EMBL" id="ACZ43320.1"/>
    </source>
</evidence>
<dbReference type="EMBL" id="CP001826">
    <property type="protein sequence ID" value="ACZ43320.1"/>
    <property type="molecule type" value="Genomic_DNA"/>
</dbReference>
<proteinExistence type="predicted"/>
<dbReference type="eggNOG" id="ENOG502Z952">
    <property type="taxonomic scope" value="Bacteria"/>
</dbReference>
<dbReference type="Proteomes" id="UP000000323">
    <property type="component" value="Chromosome 2"/>
</dbReference>
<accession>D1CHU9</accession>
<name>D1CHU9_THET1</name>
<dbReference type="RefSeq" id="WP_012876351.1">
    <property type="nucleotide sequence ID" value="NC_013526.1"/>
</dbReference>
<evidence type="ECO:0000313" key="2">
    <source>
        <dbReference type="Proteomes" id="UP000000323"/>
    </source>
</evidence>
<dbReference type="InterPro" id="IPR013389">
    <property type="entry name" value="CRISPR-assoc_prot_Cas8b"/>
</dbReference>
<dbReference type="HOGENOM" id="CLU_027704_0_0_0"/>
<dbReference type="Pfam" id="PF09484">
    <property type="entry name" value="Cas_TM1802"/>
    <property type="match status" value="1"/>
</dbReference>
<keyword evidence="2" id="KW-1185">Reference proteome</keyword>
<dbReference type="STRING" id="525904.Tter_2425"/>
<dbReference type="OrthoDB" id="1706583at2"/>
<dbReference type="KEGG" id="ttr:Tter_2425"/>
<sequence>MIESIYQIGEAVRKEGQGTRAFLESLAVEVPPVKKGSAHIAIFDFNLESGKVKVELREAGRETPQRYLWIGNASGMNDQDRVTTKDLKYLVSQIVPNLLLGARLSDHCPLREKLQQLVDVFYLDIGEAYELGLPMDSGYRRYRRLWDLNRMGKEGPDLEALRELAKQNGDAKALPEVVAQAVIKAFGLDSTVVLFTLSIDGELVVDDPDYQAYLERSYIEDAFEDPLEGVCYLTGKRGQVTTDMTKFKFKYYITDKPGFASGATKKGFMSNLTIGKEAYVSLLVGERFIQRYLGFRLQSIGANGYVIPDVFTNELSNRYARNLLISIQDLKRKVDYDLGLQDRVDLVLSNERSFGSYMVNLLFYKQSKENFKVLRLIQDVPEYRLQEIRRALDDISELFPELYGFRYGLTLSNLGWLLPVRKSGTDLLVKSVLDFYSSIIEGGVLERRELVEAFLELVRVYMFGNPNYQVSIPKDDERDWTVLRYLAQTNVLLAFLRSMGQLKEEEMDQGYLQDLMLLDEQREYLSRLRYTPQQTALYLLGTIMADIAREQATMGGENGSGEKVILNKLNYEGMTLQRVQRLAVELFDKMRQYKVLTPWNEQAFAQAQGLLSEYASRWNLTPAENVYYILSGYSHSTLQAMKHARSRSREGAQAITTLNGE</sequence>
<organism evidence="1 2">
    <name type="scientific">Thermobaculum terrenum (strain ATCC BAA-798 / CCMEE 7001 / YNP1)</name>
    <dbReference type="NCBI Taxonomy" id="525904"/>
    <lineage>
        <taxon>Bacteria</taxon>
        <taxon>Bacillati</taxon>
        <taxon>Chloroflexota</taxon>
        <taxon>Chloroflexia</taxon>
        <taxon>Candidatus Thermobaculales</taxon>
        <taxon>Candidatus Thermobaculaceae</taxon>
        <taxon>Thermobaculum</taxon>
    </lineage>
</organism>
<dbReference type="NCBIfam" id="TIGR02556">
    <property type="entry name" value="cas_TM1802"/>
    <property type="match status" value="1"/>
</dbReference>
<dbReference type="NCBIfam" id="TIGR02591">
    <property type="entry name" value="cas_Csh1"/>
    <property type="match status" value="1"/>
</dbReference>
<gene>
    <name evidence="1" type="ordered locus">Tter_2425</name>
</gene>
<dbReference type="AlphaFoldDB" id="D1CHU9"/>
<dbReference type="InterPro" id="IPR013420">
    <property type="entry name" value="CRISPR-assoc_prot_Cas8b/Csh1_C"/>
</dbReference>
<protein>
    <submittedName>
        <fullName evidence="1">CRISPR-associated protein, Csh1 family</fullName>
    </submittedName>
</protein>
<reference evidence="2" key="1">
    <citation type="journal article" date="2010" name="Stand. Genomic Sci.">
        <title>Complete genome sequence of 'Thermobaculum terrenum' type strain (YNP1).</title>
        <authorList>
            <person name="Kiss H."/>
            <person name="Cleland D."/>
            <person name="Lapidus A."/>
            <person name="Lucas S."/>
            <person name="Glavina Del Rio T."/>
            <person name="Nolan M."/>
            <person name="Tice H."/>
            <person name="Han C."/>
            <person name="Goodwin L."/>
            <person name="Pitluck S."/>
            <person name="Liolios K."/>
            <person name="Ivanova N."/>
            <person name="Mavromatis K."/>
            <person name="Ovchinnikova G."/>
            <person name="Pati A."/>
            <person name="Chen A."/>
            <person name="Palaniappan K."/>
            <person name="Land M."/>
            <person name="Hauser L."/>
            <person name="Chang Y."/>
            <person name="Jeffries C."/>
            <person name="Lu M."/>
            <person name="Brettin T."/>
            <person name="Detter J."/>
            <person name="Goker M."/>
            <person name="Tindall B."/>
            <person name="Beck B."/>
            <person name="McDermott T."/>
            <person name="Woyke T."/>
            <person name="Bristow J."/>
            <person name="Eisen J."/>
            <person name="Markowitz V."/>
            <person name="Hugenholtz P."/>
            <person name="Kyrpides N."/>
            <person name="Klenk H."/>
            <person name="Cheng J."/>
        </authorList>
    </citation>
    <scope>NUCLEOTIDE SEQUENCE [LARGE SCALE GENOMIC DNA]</scope>
    <source>
        <strain evidence="2">ATCC BAA-798 / YNP1</strain>
    </source>
</reference>